<proteinExistence type="inferred from homology"/>
<evidence type="ECO:0000313" key="5">
    <source>
        <dbReference type="Proteomes" id="UP000323142"/>
    </source>
</evidence>
<feature type="domain" description="GIY-YIG" evidence="3">
    <location>
        <begin position="2"/>
        <end position="78"/>
    </location>
</feature>
<dbReference type="PANTHER" id="PTHR34477">
    <property type="entry name" value="UPF0213 PROTEIN YHBQ"/>
    <property type="match status" value="1"/>
</dbReference>
<comment type="similarity">
    <text evidence="1">Belongs to the UPF0213 family.</text>
</comment>
<evidence type="ECO:0000259" key="3">
    <source>
        <dbReference type="PROSITE" id="PS50164"/>
    </source>
</evidence>
<reference evidence="4 5" key="2">
    <citation type="submission" date="2019-09" db="EMBL/GenBank/DDBJ databases">
        <authorList>
            <person name="Jin C."/>
        </authorList>
    </citation>
    <scope>NUCLEOTIDE SEQUENCE [LARGE SCALE GENOMIC DNA]</scope>
    <source>
        <strain evidence="4 5">BN140002</strain>
    </source>
</reference>
<dbReference type="InterPro" id="IPR050190">
    <property type="entry name" value="UPF0213_domain"/>
</dbReference>
<accession>A0A5B2VDB1</accession>
<comment type="caution">
    <text evidence="4">The sequence shown here is derived from an EMBL/GenBank/DDBJ whole genome shotgun (WGS) entry which is preliminary data.</text>
</comment>
<reference evidence="4 5" key="1">
    <citation type="submission" date="2019-09" db="EMBL/GenBank/DDBJ databases">
        <title>Salinarimonas rosea gen. nov., sp. nov., a new member of the a-2 subgroup of the Proteobacteria.</title>
        <authorList>
            <person name="Liu J."/>
        </authorList>
    </citation>
    <scope>NUCLEOTIDE SEQUENCE [LARGE SCALE GENOMIC DNA]</scope>
    <source>
        <strain evidence="4 5">BN140002</strain>
    </source>
</reference>
<protein>
    <submittedName>
        <fullName evidence="4">GIY-YIG nuclease family protein</fullName>
    </submittedName>
</protein>
<evidence type="ECO:0000313" key="4">
    <source>
        <dbReference type="EMBL" id="KAA2236728.1"/>
    </source>
</evidence>
<dbReference type="Pfam" id="PF01541">
    <property type="entry name" value="GIY-YIG"/>
    <property type="match status" value="1"/>
</dbReference>
<gene>
    <name evidence="4" type="ORF">F0L46_13245</name>
</gene>
<evidence type="ECO:0000256" key="2">
    <source>
        <dbReference type="SAM" id="MobiDB-lite"/>
    </source>
</evidence>
<dbReference type="EMBL" id="VUOA01000023">
    <property type="protein sequence ID" value="KAA2236728.1"/>
    <property type="molecule type" value="Genomic_DNA"/>
</dbReference>
<organism evidence="4 5">
    <name type="scientific">Salinarimonas soli</name>
    <dbReference type="NCBI Taxonomy" id="1638099"/>
    <lineage>
        <taxon>Bacteria</taxon>
        <taxon>Pseudomonadati</taxon>
        <taxon>Pseudomonadota</taxon>
        <taxon>Alphaproteobacteria</taxon>
        <taxon>Hyphomicrobiales</taxon>
        <taxon>Salinarimonadaceae</taxon>
        <taxon>Salinarimonas</taxon>
    </lineage>
</organism>
<dbReference type="InterPro" id="IPR000305">
    <property type="entry name" value="GIY-YIG_endonuc"/>
</dbReference>
<keyword evidence="5" id="KW-1185">Reference proteome</keyword>
<dbReference type="PANTHER" id="PTHR34477:SF1">
    <property type="entry name" value="UPF0213 PROTEIN YHBQ"/>
    <property type="match status" value="1"/>
</dbReference>
<dbReference type="RefSeq" id="WP_149818271.1">
    <property type="nucleotide sequence ID" value="NZ_VUOA01000023.1"/>
</dbReference>
<sequence>MGGCWLYMLRCADGRYYVGTSRLDDVAVRVSQNNQGQSEYTSKRLPVVLVFAEHFERIADAVASERRLKGWSRLKKEAVIRGEFSILPELAKRGFKPKIGRIQSELETPSSFQTPAARAPQDEGCGLDEVT</sequence>
<dbReference type="InterPro" id="IPR035901">
    <property type="entry name" value="GIY-YIG_endonuc_sf"/>
</dbReference>
<dbReference type="CDD" id="cd10456">
    <property type="entry name" value="GIY-YIG_UPF0213"/>
    <property type="match status" value="1"/>
</dbReference>
<dbReference type="Proteomes" id="UP000323142">
    <property type="component" value="Unassembled WGS sequence"/>
</dbReference>
<dbReference type="PROSITE" id="PS50164">
    <property type="entry name" value="GIY_YIG"/>
    <property type="match status" value="1"/>
</dbReference>
<evidence type="ECO:0000256" key="1">
    <source>
        <dbReference type="ARBA" id="ARBA00007435"/>
    </source>
</evidence>
<dbReference type="Gene3D" id="3.40.1440.10">
    <property type="entry name" value="GIY-YIG endonuclease"/>
    <property type="match status" value="1"/>
</dbReference>
<feature type="region of interest" description="Disordered" evidence="2">
    <location>
        <begin position="106"/>
        <end position="131"/>
    </location>
</feature>
<dbReference type="AlphaFoldDB" id="A0A5B2VDB1"/>
<name>A0A5B2VDB1_9HYPH</name>
<dbReference type="OrthoDB" id="287318at2"/>
<dbReference type="SUPFAM" id="SSF82771">
    <property type="entry name" value="GIY-YIG endonuclease"/>
    <property type="match status" value="1"/>
</dbReference>